<sequence>MIYNKIKKTLKHAYERHFYQKHWGADIDDVLKLVSDGQYHKLPVIRKNDIRDNWDDLILYGDFTDIVSSSGTTGRPVDMPVHRLQEQVWVESISRVLTELGAEAGDRMLQLLSNNDMFTLGPLVWQASKKVGVGTFRCSPQRLSRVNSVIKYHKPNFVVGNPMVMLDMVEKLGADFPAKEDLPDYAYFGACSSFDAHNQPTPVAQKVIDLWGLKDTLNEYGCSEVGSIGHECLSHRGFHINSDYVHVELIDPETGLPVPEGQAGEVVVTTLTQPRGFIAVRYATGDIAAWLDSEPCCCGRVGLRMGAIIGRVDHQLKIKGQTLFPDLILSITDQDPTITDAVLVRYNDELDAEQVELWLESTQDSQTTTVKIESELISHVAVCPQIRVLQPGLIKSIQEKHMSKSNGVKIPRLINIEDPNKYV</sequence>
<organism evidence="1 2">
    <name type="scientific">Vibrio lentus</name>
    <dbReference type="NCBI Taxonomy" id="136468"/>
    <lineage>
        <taxon>Bacteria</taxon>
        <taxon>Pseudomonadati</taxon>
        <taxon>Pseudomonadota</taxon>
        <taxon>Gammaproteobacteria</taxon>
        <taxon>Vibrionales</taxon>
        <taxon>Vibrionaceae</taxon>
        <taxon>Vibrio</taxon>
    </lineage>
</organism>
<evidence type="ECO:0000313" key="2">
    <source>
        <dbReference type="Proteomes" id="UP000235778"/>
    </source>
</evidence>
<reference evidence="2" key="1">
    <citation type="submission" date="2016-07" db="EMBL/GenBank/DDBJ databases">
        <title>Nontailed viruses are major unrecognized killers of bacteria in the ocean.</title>
        <authorList>
            <person name="Kauffman K."/>
            <person name="Hussain F."/>
            <person name="Yang J."/>
            <person name="Arevalo P."/>
            <person name="Brown J."/>
            <person name="Cutler M."/>
            <person name="Kelly L."/>
            <person name="Polz M.F."/>
        </authorList>
    </citation>
    <scope>NUCLEOTIDE SEQUENCE [LARGE SCALE GENOMIC DNA]</scope>
    <source>
        <strain evidence="2">10N.286.55.C1</strain>
    </source>
</reference>
<evidence type="ECO:0008006" key="3">
    <source>
        <dbReference type="Google" id="ProtNLM"/>
    </source>
</evidence>
<dbReference type="PANTHER" id="PTHR43845:SF1">
    <property type="entry name" value="BLR5969 PROTEIN"/>
    <property type="match status" value="1"/>
</dbReference>
<dbReference type="EMBL" id="MCSI01000124">
    <property type="protein sequence ID" value="PME62911.1"/>
    <property type="molecule type" value="Genomic_DNA"/>
</dbReference>
<dbReference type="Gene3D" id="3.40.50.12780">
    <property type="entry name" value="N-terminal domain of ligase-like"/>
    <property type="match status" value="1"/>
</dbReference>
<dbReference type="Proteomes" id="UP000235778">
    <property type="component" value="Unassembled WGS sequence"/>
</dbReference>
<accession>A0A2N7BSZ7</accession>
<proteinExistence type="predicted"/>
<dbReference type="RefSeq" id="WP_102266763.1">
    <property type="nucleotide sequence ID" value="NZ_MCSH01000047.1"/>
</dbReference>
<evidence type="ECO:0000313" key="1">
    <source>
        <dbReference type="EMBL" id="PME62911.1"/>
    </source>
</evidence>
<gene>
    <name evidence="1" type="ORF">BCV30_09850</name>
</gene>
<dbReference type="AlphaFoldDB" id="A0A2N7BSZ7"/>
<dbReference type="SUPFAM" id="SSF56801">
    <property type="entry name" value="Acetyl-CoA synthetase-like"/>
    <property type="match status" value="1"/>
</dbReference>
<dbReference type="InterPro" id="IPR042099">
    <property type="entry name" value="ANL_N_sf"/>
</dbReference>
<dbReference type="PANTHER" id="PTHR43845">
    <property type="entry name" value="BLR5969 PROTEIN"/>
    <property type="match status" value="1"/>
</dbReference>
<name>A0A2N7BSZ7_9VIBR</name>
<protein>
    <recommendedName>
        <fullName evidence="3">Phenylacetate--CoA ligase family protein</fullName>
    </recommendedName>
</protein>
<comment type="caution">
    <text evidence="1">The sequence shown here is derived from an EMBL/GenBank/DDBJ whole genome shotgun (WGS) entry which is preliminary data.</text>
</comment>